<evidence type="ECO:0000256" key="1">
    <source>
        <dbReference type="SAM" id="Phobius"/>
    </source>
</evidence>
<feature type="non-terminal residue" evidence="3">
    <location>
        <position position="1"/>
    </location>
</feature>
<dbReference type="Pfam" id="PF01935">
    <property type="entry name" value="DUF87"/>
    <property type="match status" value="1"/>
</dbReference>
<keyword evidence="1" id="KW-1133">Transmembrane helix</keyword>
<name>X1JHN2_9ZZZZ</name>
<dbReference type="AlphaFoldDB" id="X1JHN2"/>
<dbReference type="InterPro" id="IPR002789">
    <property type="entry name" value="HerA_central"/>
</dbReference>
<keyword evidence="1" id="KW-0472">Membrane</keyword>
<sequence>IPNHKKSIIILNAANVFFLILYFIFQNNKKSESIPLNIFISLILIGIILSFTLLILSSFYPVNSKIIDLPIPARKDSKKGKIKIGRLVRKRRKKYNFYLTKKDLERHVFICGFTGTGKSNFV</sequence>
<dbReference type="Gene3D" id="3.40.50.300">
    <property type="entry name" value="P-loop containing nucleotide triphosphate hydrolases"/>
    <property type="match status" value="1"/>
</dbReference>
<evidence type="ECO:0000259" key="2">
    <source>
        <dbReference type="Pfam" id="PF01935"/>
    </source>
</evidence>
<feature type="domain" description="Helicase HerA central" evidence="2">
    <location>
        <begin position="82"/>
        <end position="122"/>
    </location>
</feature>
<reference evidence="3" key="1">
    <citation type="journal article" date="2014" name="Front. Microbiol.">
        <title>High frequency of phylogenetically diverse reductive dehalogenase-homologous genes in deep subseafloor sedimentary metagenomes.</title>
        <authorList>
            <person name="Kawai M."/>
            <person name="Futagami T."/>
            <person name="Toyoda A."/>
            <person name="Takaki Y."/>
            <person name="Nishi S."/>
            <person name="Hori S."/>
            <person name="Arai W."/>
            <person name="Tsubouchi T."/>
            <person name="Morono Y."/>
            <person name="Uchiyama I."/>
            <person name="Ito T."/>
            <person name="Fujiyama A."/>
            <person name="Inagaki F."/>
            <person name="Takami H."/>
        </authorList>
    </citation>
    <scope>NUCLEOTIDE SEQUENCE</scope>
    <source>
        <strain evidence="3">Expedition CK06-06</strain>
    </source>
</reference>
<comment type="caution">
    <text evidence="3">The sequence shown here is derived from an EMBL/GenBank/DDBJ whole genome shotgun (WGS) entry which is preliminary data.</text>
</comment>
<protein>
    <recommendedName>
        <fullName evidence="2">Helicase HerA central domain-containing protein</fullName>
    </recommendedName>
</protein>
<organism evidence="3">
    <name type="scientific">marine sediment metagenome</name>
    <dbReference type="NCBI Taxonomy" id="412755"/>
    <lineage>
        <taxon>unclassified sequences</taxon>
        <taxon>metagenomes</taxon>
        <taxon>ecological metagenomes</taxon>
    </lineage>
</organism>
<feature type="transmembrane region" description="Helical" evidence="1">
    <location>
        <begin position="37"/>
        <end position="56"/>
    </location>
</feature>
<dbReference type="InterPro" id="IPR027417">
    <property type="entry name" value="P-loop_NTPase"/>
</dbReference>
<feature type="transmembrane region" description="Helical" evidence="1">
    <location>
        <begin position="7"/>
        <end position="25"/>
    </location>
</feature>
<keyword evidence="1" id="KW-0812">Transmembrane</keyword>
<feature type="non-terminal residue" evidence="3">
    <location>
        <position position="122"/>
    </location>
</feature>
<accession>X1JHN2</accession>
<evidence type="ECO:0000313" key="3">
    <source>
        <dbReference type="EMBL" id="GAH93517.1"/>
    </source>
</evidence>
<gene>
    <name evidence="3" type="ORF">S03H2_70413</name>
</gene>
<dbReference type="EMBL" id="BARU01046787">
    <property type="protein sequence ID" value="GAH93517.1"/>
    <property type="molecule type" value="Genomic_DNA"/>
</dbReference>
<proteinExistence type="predicted"/>